<comment type="subcellular location">
    <subcellularLocation>
        <location evidence="1">Endoplasmic reticulum membrane</location>
        <topology evidence="1">Single-pass membrane protein</topology>
        <orientation evidence="1">Cytoplasmic side</orientation>
    </subcellularLocation>
    <subcellularLocation>
        <location evidence="11">Microsome membrane</location>
        <topology evidence="11">Single-pass membrane protein</topology>
        <orientation evidence="11">Cytoplasmic side</orientation>
    </subcellularLocation>
</comment>
<evidence type="ECO:0000256" key="12">
    <source>
        <dbReference type="ARBA" id="ARBA00038168"/>
    </source>
</evidence>
<comment type="similarity">
    <text evidence="12 14">Belongs to the cytochrome b5 family.</text>
</comment>
<dbReference type="InterPro" id="IPR001199">
    <property type="entry name" value="Cyt_B5-like_heme/steroid-bd"/>
</dbReference>
<dbReference type="InterPro" id="IPR036400">
    <property type="entry name" value="Cyt_B5-like_heme/steroid_sf"/>
</dbReference>
<dbReference type="SMART" id="SM01117">
    <property type="entry name" value="Cyt-b5"/>
    <property type="match status" value="1"/>
</dbReference>
<reference evidence="16" key="1">
    <citation type="submission" date="2016-01" db="EMBL/GenBank/DDBJ databases">
        <title>Reference transcriptome for the parasite Schistocephalus solidus: insights into the molecular evolution of parasitism.</title>
        <authorList>
            <person name="Hebert F.O."/>
            <person name="Grambauer S."/>
            <person name="Barber I."/>
            <person name="Landry C.R."/>
            <person name="Aubin-Horth N."/>
        </authorList>
    </citation>
    <scope>NUCLEOTIDE SEQUENCE</scope>
</reference>
<feature type="transmembrane region" description="Helical" evidence="14">
    <location>
        <begin position="103"/>
        <end position="123"/>
    </location>
</feature>
<evidence type="ECO:0000256" key="2">
    <source>
        <dbReference type="ARBA" id="ARBA00022448"/>
    </source>
</evidence>
<feature type="domain" description="Cytochrome b5 heme-binding" evidence="15">
    <location>
        <begin position="4"/>
        <end position="80"/>
    </location>
</feature>
<evidence type="ECO:0000256" key="6">
    <source>
        <dbReference type="ARBA" id="ARBA00022824"/>
    </source>
</evidence>
<accession>A0A0V0JBC9</accession>
<name>A0A0V0JBC9_SCHSO</name>
<keyword evidence="8" id="KW-0249">Electron transport</keyword>
<evidence type="ECO:0000256" key="1">
    <source>
        <dbReference type="ARBA" id="ARBA00004131"/>
    </source>
</evidence>
<dbReference type="PROSITE" id="PS50255">
    <property type="entry name" value="CYTOCHROME_B5_2"/>
    <property type="match status" value="1"/>
</dbReference>
<keyword evidence="2" id="KW-0813">Transport</keyword>
<evidence type="ECO:0000256" key="10">
    <source>
        <dbReference type="ARBA" id="ARBA00023136"/>
    </source>
</evidence>
<evidence type="ECO:0000256" key="11">
    <source>
        <dbReference type="ARBA" id="ARBA00037877"/>
    </source>
</evidence>
<keyword evidence="9 14" id="KW-0408">Iron</keyword>
<evidence type="ECO:0000256" key="14">
    <source>
        <dbReference type="RuleBase" id="RU362121"/>
    </source>
</evidence>
<keyword evidence="10 14" id="KW-0472">Membrane</keyword>
<dbReference type="GO" id="GO:0020037">
    <property type="term" value="F:heme binding"/>
    <property type="evidence" value="ECO:0007669"/>
    <property type="project" value="UniProtKB-UniRule"/>
</dbReference>
<keyword evidence="3 14" id="KW-0349">Heme</keyword>
<dbReference type="EMBL" id="GEEE01000352">
    <property type="protein sequence ID" value="JAP62873.1"/>
    <property type="molecule type" value="Transcribed_RNA"/>
</dbReference>
<proteinExistence type="inferred from homology"/>
<dbReference type="SUPFAM" id="SSF55856">
    <property type="entry name" value="Cytochrome b5-like heme/steroid binding domain"/>
    <property type="match status" value="1"/>
</dbReference>
<dbReference type="GO" id="GO:0005789">
    <property type="term" value="C:endoplasmic reticulum membrane"/>
    <property type="evidence" value="ECO:0007669"/>
    <property type="project" value="UniProtKB-SubCell"/>
</dbReference>
<gene>
    <name evidence="16" type="primary">CYB5</name>
    <name evidence="16" type="ORF">TR138857</name>
</gene>
<sequence length="128" mass="14416">MGEPKVISLKEVKKHNQKDDCWLVIHDKVYDVTKFIEEHPGGEDVILEQVGGYATEPFEDVGHSDAAHEQLDKYCIGVIAHEDKESKYKFTTSFSRTRETSAAGWPTIAAVAASLLTVGTLFIKYFRR</sequence>
<dbReference type="PANTHER" id="PTHR19359">
    <property type="entry name" value="CYTOCHROME B5"/>
    <property type="match status" value="1"/>
</dbReference>
<dbReference type="AlphaFoldDB" id="A0A0V0JBC9"/>
<keyword evidence="7" id="KW-0492">Microsome</keyword>
<keyword evidence="6" id="KW-0256">Endoplasmic reticulum</keyword>
<organism evidence="16">
    <name type="scientific">Schistocephalus solidus</name>
    <name type="common">Tapeworm</name>
    <dbReference type="NCBI Taxonomy" id="70667"/>
    <lineage>
        <taxon>Eukaryota</taxon>
        <taxon>Metazoa</taxon>
        <taxon>Spiralia</taxon>
        <taxon>Lophotrochozoa</taxon>
        <taxon>Platyhelminthes</taxon>
        <taxon>Cestoda</taxon>
        <taxon>Eucestoda</taxon>
        <taxon>Diphyllobothriidea</taxon>
        <taxon>Diphyllobothriidae</taxon>
        <taxon>Schistocephalus</taxon>
    </lineage>
</organism>
<evidence type="ECO:0000256" key="5">
    <source>
        <dbReference type="ARBA" id="ARBA00022723"/>
    </source>
</evidence>
<keyword evidence="14" id="KW-1133">Transmembrane helix</keyword>
<evidence type="ECO:0000256" key="4">
    <source>
        <dbReference type="ARBA" id="ARBA00022692"/>
    </source>
</evidence>
<dbReference type="PANTHER" id="PTHR19359:SF150">
    <property type="entry name" value="CYTOCHROME B5"/>
    <property type="match status" value="1"/>
</dbReference>
<evidence type="ECO:0000256" key="3">
    <source>
        <dbReference type="ARBA" id="ARBA00022617"/>
    </source>
</evidence>
<protein>
    <recommendedName>
        <fullName evidence="13">Cytochrome b5</fullName>
    </recommendedName>
</protein>
<evidence type="ECO:0000256" key="13">
    <source>
        <dbReference type="ARBA" id="ARBA00039806"/>
    </source>
</evidence>
<dbReference type="PRINTS" id="PR00363">
    <property type="entry name" value="CYTOCHROMEB5"/>
</dbReference>
<dbReference type="FunFam" id="3.10.120.10:FF:000002">
    <property type="entry name" value="Cytochrome b5 type B"/>
    <property type="match status" value="1"/>
</dbReference>
<evidence type="ECO:0000259" key="15">
    <source>
        <dbReference type="PROSITE" id="PS50255"/>
    </source>
</evidence>
<dbReference type="InterPro" id="IPR050668">
    <property type="entry name" value="Cytochrome_b5"/>
</dbReference>
<dbReference type="GO" id="GO:0046872">
    <property type="term" value="F:metal ion binding"/>
    <property type="evidence" value="ECO:0007669"/>
    <property type="project" value="UniProtKB-UniRule"/>
</dbReference>
<dbReference type="InterPro" id="IPR018506">
    <property type="entry name" value="Cyt_B5_heme-BS"/>
</dbReference>
<keyword evidence="5 14" id="KW-0479">Metal-binding</keyword>
<keyword evidence="4 14" id="KW-0812">Transmembrane</keyword>
<dbReference type="Pfam" id="PF00173">
    <property type="entry name" value="Cyt-b5"/>
    <property type="match status" value="1"/>
</dbReference>
<evidence type="ECO:0000313" key="16">
    <source>
        <dbReference type="EMBL" id="JAP62873.1"/>
    </source>
</evidence>
<evidence type="ECO:0000256" key="7">
    <source>
        <dbReference type="ARBA" id="ARBA00022848"/>
    </source>
</evidence>
<evidence type="ECO:0000256" key="8">
    <source>
        <dbReference type="ARBA" id="ARBA00022982"/>
    </source>
</evidence>
<dbReference type="PROSITE" id="PS00191">
    <property type="entry name" value="CYTOCHROME_B5_1"/>
    <property type="match status" value="1"/>
</dbReference>
<evidence type="ECO:0000256" key="9">
    <source>
        <dbReference type="ARBA" id="ARBA00023004"/>
    </source>
</evidence>
<dbReference type="Gene3D" id="3.10.120.10">
    <property type="entry name" value="Cytochrome b5-like heme/steroid binding domain"/>
    <property type="match status" value="1"/>
</dbReference>